<dbReference type="EMBL" id="CSTE01000008">
    <property type="protein sequence ID" value="CQR54083.1"/>
    <property type="molecule type" value="Genomic_DNA"/>
</dbReference>
<gene>
    <name evidence="2" type="ORF">BN996_03927</name>
</gene>
<feature type="compositionally biased region" description="Basic and acidic residues" evidence="1">
    <location>
        <begin position="200"/>
        <end position="235"/>
    </location>
</feature>
<evidence type="ECO:0000313" key="2">
    <source>
        <dbReference type="EMBL" id="CQR54083.1"/>
    </source>
</evidence>
<feature type="region of interest" description="Disordered" evidence="1">
    <location>
        <begin position="1"/>
        <end position="20"/>
    </location>
</feature>
<feature type="compositionally biased region" description="Low complexity" evidence="1">
    <location>
        <begin position="377"/>
        <end position="391"/>
    </location>
</feature>
<keyword evidence="3" id="KW-1185">Reference proteome</keyword>
<feature type="region of interest" description="Disordered" evidence="1">
    <location>
        <begin position="374"/>
        <end position="406"/>
    </location>
</feature>
<reference evidence="3" key="1">
    <citation type="submission" date="2015-03" db="EMBL/GenBank/DDBJ databases">
        <authorList>
            <person name="Urmite Genomes"/>
        </authorList>
    </citation>
    <scope>NUCLEOTIDE SEQUENCE [LARGE SCALE GENOMIC DNA]</scope>
    <source>
        <strain evidence="3">Arc-Hr</strain>
    </source>
</reference>
<sequence>MAGRPALVGEGGDGVAEVGPQAGVRVAVDKAEPAVHEVREAGHPVGVAGGDDEPPLAGPRAKFDRVDAVRGVAPVARDDGHVGDAVSEPPQTLAGAEREIPWRRHAVEDARERGVVLADAEQLRRANVGREQLDRHRLALREILHVGRDLDDAVGLDEARRRARPLIDGVDERVPVAVGDESDRHEPRPSLGVPLAGGHRPLDRRGPGLREARGVADRRCDERPEDGERGDRIARQTDVGAPLAERADEHGFPGLDGDAVQQEFTALFDHAVDDVDRARGRRPRREHEVALVGRPPEQALHLLVVVARVGVERRDAAGLLDPRGDGVGVHVVDFARLGSQFVARPDELVAGRDDAHGRFPADRHLVDAERRQQADFAGRQARAGAERASAGGDVGPGGHHAVAGRDRRVDDERAVSLLGSLHDDDGVRARRHHRAGGDFDGGPGSDRHVRFVAGVDRPDEVEFDRLRLVSAEGVAGADRVAVHARAVEAGHVEFGVDSLGEDAAAGVFERDGLGVGRQVERRDGLAGVLRGGEVAELLSHADHSQPSTATVSPSS</sequence>
<evidence type="ECO:0000256" key="1">
    <source>
        <dbReference type="SAM" id="MobiDB-lite"/>
    </source>
</evidence>
<name>A0A0D6JX19_9EURY</name>
<feature type="region of interest" description="Disordered" evidence="1">
    <location>
        <begin position="174"/>
        <end position="240"/>
    </location>
</feature>
<dbReference type="Proteomes" id="UP000198902">
    <property type="component" value="Unassembled WGS sequence"/>
</dbReference>
<organism evidence="2 3">
    <name type="scientific">Haloferax massiliensis</name>
    <dbReference type="NCBI Taxonomy" id="1476858"/>
    <lineage>
        <taxon>Archaea</taxon>
        <taxon>Methanobacteriati</taxon>
        <taxon>Methanobacteriota</taxon>
        <taxon>Stenosarchaea group</taxon>
        <taxon>Halobacteria</taxon>
        <taxon>Halobacteriales</taxon>
        <taxon>Haloferacaceae</taxon>
        <taxon>Haloferax</taxon>
    </lineage>
</organism>
<dbReference type="AlphaFoldDB" id="A0A0D6JX19"/>
<evidence type="ECO:0000313" key="3">
    <source>
        <dbReference type="Proteomes" id="UP000198902"/>
    </source>
</evidence>
<proteinExistence type="predicted"/>
<protein>
    <submittedName>
        <fullName evidence="2">Uncharacterized protein</fullName>
    </submittedName>
</protein>
<accession>A0A0D6JX19</accession>